<evidence type="ECO:0000256" key="13">
    <source>
        <dbReference type="ARBA" id="ARBA00023010"/>
    </source>
</evidence>
<dbReference type="PANTHER" id="PTHR10130:SF2">
    <property type="entry name" value="PEROXISOMAL TARGETING SIGNAL 1 RECEPTOR"/>
    <property type="match status" value="1"/>
</dbReference>
<evidence type="ECO:0000256" key="19">
    <source>
        <dbReference type="PROSITE-ProRule" id="PRU00339"/>
    </source>
</evidence>
<evidence type="ECO:0000256" key="15">
    <source>
        <dbReference type="ARBA" id="ARBA00030232"/>
    </source>
</evidence>
<keyword evidence="14" id="KW-0576">Peroxisome</keyword>
<evidence type="ECO:0000256" key="11">
    <source>
        <dbReference type="ARBA" id="ARBA00022927"/>
    </source>
</evidence>
<evidence type="ECO:0000256" key="5">
    <source>
        <dbReference type="ARBA" id="ARBA00022448"/>
    </source>
</evidence>
<keyword evidence="6" id="KW-0963">Cytoplasm</keyword>
<evidence type="ECO:0000256" key="17">
    <source>
        <dbReference type="ARBA" id="ARBA00046072"/>
    </source>
</evidence>
<dbReference type="AlphaFoldDB" id="A0A4W5KFU3"/>
<comment type="subcellular location">
    <subcellularLocation>
        <location evidence="2">Cytoplasm</location>
        <location evidence="2">Cytosol</location>
    </subcellularLocation>
    <subcellularLocation>
        <location evidence="1">Peroxisome matrix</location>
    </subcellularLocation>
</comment>
<reference evidence="20" key="2">
    <citation type="submission" date="2025-08" db="UniProtKB">
        <authorList>
            <consortium name="Ensembl"/>
        </authorList>
    </citation>
    <scope>IDENTIFICATION</scope>
</reference>
<keyword evidence="8" id="KW-0677">Repeat</keyword>
<accession>A0A4W5KFU3</accession>
<keyword evidence="21" id="KW-1185">Reference proteome</keyword>
<feature type="repeat" description="TPR" evidence="19">
    <location>
        <begin position="475"/>
        <end position="508"/>
    </location>
</feature>
<keyword evidence="9 19" id="KW-0802">TPR repeat</keyword>
<dbReference type="FunFam" id="1.25.40.10:FF:000034">
    <property type="entry name" value="Peroxisomal biogenesis factor 5 isoform 1"/>
    <property type="match status" value="1"/>
</dbReference>
<evidence type="ECO:0000256" key="8">
    <source>
        <dbReference type="ARBA" id="ARBA00022737"/>
    </source>
</evidence>
<reference evidence="20" key="3">
    <citation type="submission" date="2025-09" db="UniProtKB">
        <authorList>
            <consortium name="Ensembl"/>
        </authorList>
    </citation>
    <scope>IDENTIFICATION</scope>
</reference>
<keyword evidence="10" id="KW-0832">Ubl conjugation</keyword>
<evidence type="ECO:0000313" key="21">
    <source>
        <dbReference type="Proteomes" id="UP000314982"/>
    </source>
</evidence>
<keyword evidence="11" id="KW-0653">Protein transport</keyword>
<evidence type="ECO:0000256" key="14">
    <source>
        <dbReference type="ARBA" id="ARBA00023140"/>
    </source>
</evidence>
<evidence type="ECO:0000256" key="9">
    <source>
        <dbReference type="ARBA" id="ARBA00022803"/>
    </source>
</evidence>
<evidence type="ECO:0000256" key="6">
    <source>
        <dbReference type="ARBA" id="ARBA00022490"/>
    </source>
</evidence>
<dbReference type="Pfam" id="PF13432">
    <property type="entry name" value="TPR_16"/>
    <property type="match status" value="2"/>
</dbReference>
<dbReference type="GO" id="GO:0005829">
    <property type="term" value="C:cytosol"/>
    <property type="evidence" value="ECO:0007669"/>
    <property type="project" value="UniProtKB-SubCell"/>
</dbReference>
<evidence type="ECO:0000256" key="7">
    <source>
        <dbReference type="ARBA" id="ARBA00022499"/>
    </source>
</evidence>
<evidence type="ECO:0000313" key="20">
    <source>
        <dbReference type="Ensembl" id="ENSHHUP00000009305.1"/>
    </source>
</evidence>
<dbReference type="SUPFAM" id="SSF48452">
    <property type="entry name" value="TPR-like"/>
    <property type="match status" value="1"/>
</dbReference>
<dbReference type="GO" id="GO:0005778">
    <property type="term" value="C:peroxisomal membrane"/>
    <property type="evidence" value="ECO:0007669"/>
    <property type="project" value="TreeGrafter"/>
</dbReference>
<comment type="similarity">
    <text evidence="3">Belongs to the peroxisomal targeting signal receptor family.</text>
</comment>
<evidence type="ECO:0000256" key="10">
    <source>
        <dbReference type="ARBA" id="ARBA00022843"/>
    </source>
</evidence>
<evidence type="ECO:0000256" key="12">
    <source>
        <dbReference type="ARBA" id="ARBA00022966"/>
    </source>
</evidence>
<proteinExistence type="inferred from homology"/>
<keyword evidence="7" id="KW-1017">Isopeptide bond</keyword>
<dbReference type="GO" id="GO:0005052">
    <property type="term" value="F:peroxisome matrix targeting signal-1 binding"/>
    <property type="evidence" value="ECO:0007669"/>
    <property type="project" value="TreeGrafter"/>
</dbReference>
<evidence type="ECO:0000256" key="18">
    <source>
        <dbReference type="ARBA" id="ARBA00046106"/>
    </source>
</evidence>
<reference evidence="21" key="1">
    <citation type="submission" date="2018-06" db="EMBL/GenBank/DDBJ databases">
        <title>Genome assembly of Danube salmon.</title>
        <authorList>
            <person name="Macqueen D.J."/>
            <person name="Gundappa M.K."/>
        </authorList>
    </citation>
    <scope>NUCLEOTIDE SEQUENCE [LARGE SCALE GENOMIC DNA]</scope>
</reference>
<sequence length="643" mass="71491">MAMRELVEGECGGANPLMKLTGHMTQEGGAWRHRSTPTIPPTPIEIATEEELVNEFMQQAPPRPPHSFDMGQLLEEMQQIDHQSYRQAPQRAPGVAALALSGDWTSEFLSGADAGAASSGQAGLGDPADADWTREFITDGTDPGRWAEEYLEQSEEKLWLGDLGEREQEWTKEYLPGDELKQTANELVAKVNDPKLQNTEFLRFIRQIGEGSVTVEDRAGKQHTDRAQAKEAQNWASNLNQVSVESAESWVDEFATAGPDFQQAKAAVESDVDFWEKLQQEWEEMAKRDAESHPWLSDFDQMLSSSYDKGYQFEEDNPYLSHQDPLAEGVRRMEAGDIPGAVRLFESAVHREPDNQLAWQYLGTCQAENEQEFAAISALRRCIELKKDNLTALMALAVSFTNESLHRQACETLRDWLRHNPAYRPVLGQSEREREKDGGTRERERFGSLLPESLFTEVQSLFLSAANSDPARVDPQLQCGLGVLFNLSGEYDKAVDCFTAALSVTPQDYLLWNKLGATLANGSRSEEAVAAYRRALELQPGFIRSRYNLGISCVNLGAHREAVEHFLEALSLQRQASGEGETVSASRGPGGAAATMMSDNIWSTLRMALSMMGESSLYAAADRRDLDTLLSYFCQREGEAGGE</sequence>
<dbReference type="InterPro" id="IPR011990">
    <property type="entry name" value="TPR-like_helical_dom_sf"/>
</dbReference>
<keyword evidence="12" id="KW-0882">Thioester bond</keyword>
<dbReference type="InterPro" id="IPR019734">
    <property type="entry name" value="TPR_rpt"/>
</dbReference>
<evidence type="ECO:0000256" key="2">
    <source>
        <dbReference type="ARBA" id="ARBA00004514"/>
    </source>
</evidence>
<protein>
    <recommendedName>
        <fullName evidence="4">Peroxisomal targeting signal 1 receptor</fullName>
    </recommendedName>
    <alternativeName>
        <fullName evidence="15">PTS1-BP</fullName>
    </alternativeName>
    <alternativeName>
        <fullName evidence="16">Peroxin-5</fullName>
    </alternativeName>
</protein>
<keyword evidence="5" id="KW-0813">Transport</keyword>
<organism evidence="20 21">
    <name type="scientific">Hucho hucho</name>
    <name type="common">huchen</name>
    <dbReference type="NCBI Taxonomy" id="62062"/>
    <lineage>
        <taxon>Eukaryota</taxon>
        <taxon>Metazoa</taxon>
        <taxon>Chordata</taxon>
        <taxon>Craniata</taxon>
        <taxon>Vertebrata</taxon>
        <taxon>Euteleostomi</taxon>
        <taxon>Actinopterygii</taxon>
        <taxon>Neopterygii</taxon>
        <taxon>Teleostei</taxon>
        <taxon>Protacanthopterygii</taxon>
        <taxon>Salmoniformes</taxon>
        <taxon>Salmonidae</taxon>
        <taxon>Salmoninae</taxon>
        <taxon>Hucho</taxon>
    </lineage>
</organism>
<dbReference type="PROSITE" id="PS50005">
    <property type="entry name" value="TPR"/>
    <property type="match status" value="2"/>
</dbReference>
<evidence type="ECO:0000256" key="3">
    <source>
        <dbReference type="ARBA" id="ARBA00005348"/>
    </source>
</evidence>
<dbReference type="Pfam" id="PF13181">
    <property type="entry name" value="TPR_8"/>
    <property type="match status" value="1"/>
</dbReference>
<dbReference type="STRING" id="62062.ENSHHUP00000009305"/>
<feature type="repeat" description="TPR" evidence="19">
    <location>
        <begin position="509"/>
        <end position="542"/>
    </location>
</feature>
<dbReference type="Gene3D" id="1.25.40.10">
    <property type="entry name" value="Tetratricopeptide repeat domain"/>
    <property type="match status" value="1"/>
</dbReference>
<evidence type="ECO:0000256" key="1">
    <source>
        <dbReference type="ARBA" id="ARBA00004253"/>
    </source>
</evidence>
<dbReference type="GeneTree" id="ENSGT00940000156605"/>
<dbReference type="SMART" id="SM00028">
    <property type="entry name" value="TPR"/>
    <property type="match status" value="4"/>
</dbReference>
<evidence type="ECO:0000256" key="4">
    <source>
        <dbReference type="ARBA" id="ARBA00018416"/>
    </source>
</evidence>
<comment type="function">
    <text evidence="17">In addition to promoting peroxisomal translocation of proteins containing a PTS1 peroxisomal targeting signal, mediates peroxisomal import of proteins containing a C-terminal PTS2-type peroxisomal targeting signal via its interaction with PEX7. Interaction with PEX7 only takes place when PEX7 is associated with cargo proteins containing a PTS2 peroxisomal targeting signal. PEX7 along with PTS2-containing cargo proteins are then translocated through the PEX13-PEX14 docking complex together with PEX5.</text>
</comment>
<dbReference type="PANTHER" id="PTHR10130">
    <property type="entry name" value="PEROXISOMAL TARGETING SIGNAL 1 RECEPTOR PEX5"/>
    <property type="match status" value="1"/>
</dbReference>
<dbReference type="GO" id="GO:0016560">
    <property type="term" value="P:protein import into peroxisome matrix, docking"/>
    <property type="evidence" value="ECO:0007669"/>
    <property type="project" value="TreeGrafter"/>
</dbReference>
<dbReference type="Proteomes" id="UP000314982">
    <property type="component" value="Unassembled WGS sequence"/>
</dbReference>
<dbReference type="GO" id="GO:0005782">
    <property type="term" value="C:peroxisomal matrix"/>
    <property type="evidence" value="ECO:0007669"/>
    <property type="project" value="UniProtKB-SubCell"/>
</dbReference>
<dbReference type="Ensembl" id="ENSHHUT00000009594.1">
    <property type="protein sequence ID" value="ENSHHUP00000009305.1"/>
    <property type="gene ID" value="ENSHHUG00000005679.1"/>
</dbReference>
<dbReference type="InterPro" id="IPR024111">
    <property type="entry name" value="PEX5/PEX5L"/>
</dbReference>
<name>A0A4W5KFU3_9TELE</name>
<comment type="function">
    <text evidence="18">Receptor that mediates peroxisomal import of proteins containing a C-terminal PTS1-type tripeptide peroxisomal targeting signal (SKL-type). Binds to cargo proteins containing a PTS1 peroxisomal targeting signal in the cytosol, and translocates them into the peroxisome matrix by passing through the PEX13-PEX14 docking complex along with cargo proteins. PEX5 receptor is then retrotranslocated into the cytosol, leading to release of bound cargo in the peroxisome matrix, and reset for a subsequent peroxisome import cycle.</text>
</comment>
<keyword evidence="13" id="KW-0811">Translocation</keyword>
<evidence type="ECO:0000256" key="16">
    <source>
        <dbReference type="ARBA" id="ARBA00032505"/>
    </source>
</evidence>